<dbReference type="SUPFAM" id="SSF143011">
    <property type="entry name" value="RelE-like"/>
    <property type="match status" value="1"/>
</dbReference>
<organism evidence="1 2">
    <name type="scientific">Candidatus Lloydbacteria bacterium RIFCSPHIGHO2_02_FULL_54_17</name>
    <dbReference type="NCBI Taxonomy" id="1798664"/>
    <lineage>
        <taxon>Bacteria</taxon>
        <taxon>Candidatus Lloydiibacteriota</taxon>
    </lineage>
</organism>
<protein>
    <recommendedName>
        <fullName evidence="3">Addiction module toxin RelE</fullName>
    </recommendedName>
</protein>
<proteinExistence type="predicted"/>
<sequence length="95" mass="11176">MPARLNSSHSGRQYLYTARFLRSLKKCDEGVQNDIIQAVKLFEQGTNNRKLELHKLHGKFKGWYAFSANFTYRVVLRIDKKTTYYLDAGTHEVYE</sequence>
<dbReference type="Proteomes" id="UP000178636">
    <property type="component" value="Unassembled WGS sequence"/>
</dbReference>
<reference evidence="1 2" key="1">
    <citation type="journal article" date="2016" name="Nat. Commun.">
        <title>Thousands of microbial genomes shed light on interconnected biogeochemical processes in an aquifer system.</title>
        <authorList>
            <person name="Anantharaman K."/>
            <person name="Brown C.T."/>
            <person name="Hug L.A."/>
            <person name="Sharon I."/>
            <person name="Castelle C.J."/>
            <person name="Probst A.J."/>
            <person name="Thomas B.C."/>
            <person name="Singh A."/>
            <person name="Wilkins M.J."/>
            <person name="Karaoz U."/>
            <person name="Brodie E.L."/>
            <person name="Williams K.H."/>
            <person name="Hubbard S.S."/>
            <person name="Banfield J.F."/>
        </authorList>
    </citation>
    <scope>NUCLEOTIDE SEQUENCE [LARGE SCALE GENOMIC DNA]</scope>
</reference>
<dbReference type="InterPro" id="IPR035093">
    <property type="entry name" value="RelE/ParE_toxin_dom_sf"/>
</dbReference>
<gene>
    <name evidence="1" type="ORF">A3C93_02550</name>
</gene>
<comment type="caution">
    <text evidence="1">The sequence shown here is derived from an EMBL/GenBank/DDBJ whole genome shotgun (WGS) entry which is preliminary data.</text>
</comment>
<dbReference type="Gene3D" id="3.30.2310.20">
    <property type="entry name" value="RelE-like"/>
    <property type="match status" value="1"/>
</dbReference>
<evidence type="ECO:0000313" key="1">
    <source>
        <dbReference type="EMBL" id="OGZ11790.1"/>
    </source>
</evidence>
<dbReference type="AlphaFoldDB" id="A0A1G2DG00"/>
<name>A0A1G2DG00_9BACT</name>
<evidence type="ECO:0008006" key="3">
    <source>
        <dbReference type="Google" id="ProtNLM"/>
    </source>
</evidence>
<dbReference type="EMBL" id="MHLO01000029">
    <property type="protein sequence ID" value="OGZ11790.1"/>
    <property type="molecule type" value="Genomic_DNA"/>
</dbReference>
<accession>A0A1G2DG00</accession>
<dbReference type="STRING" id="1798664.A3C93_02550"/>
<evidence type="ECO:0000313" key="2">
    <source>
        <dbReference type="Proteomes" id="UP000178636"/>
    </source>
</evidence>